<comment type="caution">
    <text evidence="1">The sequence shown here is derived from an EMBL/GenBank/DDBJ whole genome shotgun (WGS) entry which is preliminary data.</text>
</comment>
<organism evidence="1 2">
    <name type="scientific">candidate division MSBL1 archaeon SCGC-AAA261O19</name>
    <dbReference type="NCBI Taxonomy" id="1698277"/>
    <lineage>
        <taxon>Archaea</taxon>
        <taxon>Methanobacteriati</taxon>
        <taxon>Methanobacteriota</taxon>
        <taxon>candidate division MSBL1</taxon>
    </lineage>
</organism>
<dbReference type="EMBL" id="LHYB01000005">
    <property type="protein sequence ID" value="KXB04958.1"/>
    <property type="molecule type" value="Genomic_DNA"/>
</dbReference>
<name>A0A133VET3_9EURY</name>
<proteinExistence type="predicted"/>
<gene>
    <name evidence="1" type="ORF">AKJ48_00850</name>
</gene>
<sequence length="73" mass="8470">MSTVFNPSAKSISKRINLLLHNRGVLLHGIKKIESNKKKVLKVFQKLFSRRNFQCHVQEGKMNSFNPLFSDLQ</sequence>
<protein>
    <submittedName>
        <fullName evidence="1">Uncharacterized protein</fullName>
    </submittedName>
</protein>
<evidence type="ECO:0000313" key="1">
    <source>
        <dbReference type="EMBL" id="KXB04958.1"/>
    </source>
</evidence>
<dbReference type="AlphaFoldDB" id="A0A133VET3"/>
<dbReference type="Proteomes" id="UP000070076">
    <property type="component" value="Unassembled WGS sequence"/>
</dbReference>
<accession>A0A133VET3</accession>
<keyword evidence="2" id="KW-1185">Reference proteome</keyword>
<evidence type="ECO:0000313" key="2">
    <source>
        <dbReference type="Proteomes" id="UP000070076"/>
    </source>
</evidence>
<reference evidence="1 2" key="1">
    <citation type="journal article" date="2016" name="Sci. Rep.">
        <title>Metabolic traits of an uncultured archaeal lineage -MSBL1- from brine pools of the Red Sea.</title>
        <authorList>
            <person name="Mwirichia R."/>
            <person name="Alam I."/>
            <person name="Rashid M."/>
            <person name="Vinu M."/>
            <person name="Ba-Alawi W."/>
            <person name="Anthony Kamau A."/>
            <person name="Kamanda Ngugi D."/>
            <person name="Goker M."/>
            <person name="Klenk H.P."/>
            <person name="Bajic V."/>
            <person name="Stingl U."/>
        </authorList>
    </citation>
    <scope>NUCLEOTIDE SEQUENCE [LARGE SCALE GENOMIC DNA]</scope>
    <source>
        <strain evidence="1">SCGC-AAA261O19</strain>
    </source>
</reference>